<proteinExistence type="predicted"/>
<feature type="transmembrane region" description="Helical" evidence="1">
    <location>
        <begin position="12"/>
        <end position="42"/>
    </location>
</feature>
<feature type="transmembrane region" description="Helical" evidence="1">
    <location>
        <begin position="54"/>
        <end position="74"/>
    </location>
</feature>
<name>A0A3M8H9G9_9BACI</name>
<feature type="transmembrane region" description="Helical" evidence="1">
    <location>
        <begin position="94"/>
        <end position="114"/>
    </location>
</feature>
<evidence type="ECO:0008006" key="4">
    <source>
        <dbReference type="Google" id="ProtNLM"/>
    </source>
</evidence>
<dbReference type="RefSeq" id="WP_122972192.1">
    <property type="nucleotide sequence ID" value="NZ_RHLQ01000022.1"/>
</dbReference>
<accession>A0A3M8H9G9</accession>
<dbReference type="InterPro" id="IPR035289">
    <property type="entry name" value="DUF5366"/>
</dbReference>
<evidence type="ECO:0000256" key="1">
    <source>
        <dbReference type="SAM" id="Phobius"/>
    </source>
</evidence>
<dbReference type="Proteomes" id="UP000279909">
    <property type="component" value="Unassembled WGS sequence"/>
</dbReference>
<keyword evidence="1" id="KW-1133">Transmembrane helix</keyword>
<dbReference type="OrthoDB" id="2739240at2"/>
<dbReference type="Pfam" id="PF17328">
    <property type="entry name" value="DUF5366"/>
    <property type="match status" value="1"/>
</dbReference>
<feature type="transmembrane region" description="Helical" evidence="1">
    <location>
        <begin position="151"/>
        <end position="173"/>
    </location>
</feature>
<dbReference type="EMBL" id="RHLQ01000022">
    <property type="protein sequence ID" value="RNC98730.1"/>
    <property type="molecule type" value="Genomic_DNA"/>
</dbReference>
<keyword evidence="1" id="KW-0812">Transmembrane</keyword>
<comment type="caution">
    <text evidence="2">The sequence shown here is derived from an EMBL/GenBank/DDBJ whole genome shotgun (WGS) entry which is preliminary data.</text>
</comment>
<sequence length="185" mass="20865">MKNPYIYGYLPLFSIILFSLTFGIYMVGQSIDLLVSIGIYAGMREFLTDFELRIFLLIAFTLCFFMLFSALKLIGETIHEVGMLLFSKNSNGEMISVARGGYVIFFFGALSTVLGVQSFTILLILFTLTILSYFIFNIYKMSQFLTLSGTIGLIIFEIIIWTILITLIVYVGLKLYNGLLASLPI</sequence>
<evidence type="ECO:0000313" key="2">
    <source>
        <dbReference type="EMBL" id="RNC98730.1"/>
    </source>
</evidence>
<protein>
    <recommendedName>
        <fullName evidence="4">YufK family protein</fullName>
    </recommendedName>
</protein>
<organism evidence="2 3">
    <name type="scientific">Lysinibacillus halotolerans</name>
    <dbReference type="NCBI Taxonomy" id="1368476"/>
    <lineage>
        <taxon>Bacteria</taxon>
        <taxon>Bacillati</taxon>
        <taxon>Bacillota</taxon>
        <taxon>Bacilli</taxon>
        <taxon>Bacillales</taxon>
        <taxon>Bacillaceae</taxon>
        <taxon>Lysinibacillus</taxon>
    </lineage>
</organism>
<gene>
    <name evidence="2" type="ORF">EC501_10205</name>
</gene>
<reference evidence="2 3" key="1">
    <citation type="journal article" date="2014" name="Int. J. Syst. Evol. Microbiol.">
        <title>Lysinibacillus halotolerans sp. nov., isolated from saline-alkaline soil.</title>
        <authorList>
            <person name="Kong D."/>
            <person name="Wang Y."/>
            <person name="Zhao B."/>
            <person name="Li Y."/>
            <person name="Song J."/>
            <person name="Zhai Y."/>
            <person name="Zhang C."/>
            <person name="Wang H."/>
            <person name="Chen X."/>
            <person name="Zhao B."/>
            <person name="Ruan Z."/>
        </authorList>
    </citation>
    <scope>NUCLEOTIDE SEQUENCE [LARGE SCALE GENOMIC DNA]</scope>
    <source>
        <strain evidence="2 3">MCCC 1A12703</strain>
    </source>
</reference>
<keyword evidence="3" id="KW-1185">Reference proteome</keyword>
<keyword evidence="1" id="KW-0472">Membrane</keyword>
<evidence type="ECO:0000313" key="3">
    <source>
        <dbReference type="Proteomes" id="UP000279909"/>
    </source>
</evidence>
<feature type="transmembrane region" description="Helical" evidence="1">
    <location>
        <begin position="121"/>
        <end position="139"/>
    </location>
</feature>
<dbReference type="AlphaFoldDB" id="A0A3M8H9G9"/>